<evidence type="ECO:0000256" key="2">
    <source>
        <dbReference type="ARBA" id="ARBA00011881"/>
    </source>
</evidence>
<dbReference type="PROSITE" id="PS00061">
    <property type="entry name" value="ADH_SHORT"/>
    <property type="match status" value="1"/>
</dbReference>
<gene>
    <name evidence="7" type="ORF">BaRGS_00031986</name>
</gene>
<keyword evidence="4" id="KW-0560">Oxidoreductase</keyword>
<organism evidence="7 8">
    <name type="scientific">Batillaria attramentaria</name>
    <dbReference type="NCBI Taxonomy" id="370345"/>
    <lineage>
        <taxon>Eukaryota</taxon>
        <taxon>Metazoa</taxon>
        <taxon>Spiralia</taxon>
        <taxon>Lophotrochozoa</taxon>
        <taxon>Mollusca</taxon>
        <taxon>Gastropoda</taxon>
        <taxon>Caenogastropoda</taxon>
        <taxon>Sorbeoconcha</taxon>
        <taxon>Cerithioidea</taxon>
        <taxon>Batillariidae</taxon>
        <taxon>Batillaria</taxon>
    </lineage>
</organism>
<dbReference type="SUPFAM" id="SSF51735">
    <property type="entry name" value="NAD(P)-binding Rossmann-fold domains"/>
    <property type="match status" value="1"/>
</dbReference>
<dbReference type="PRINTS" id="PR00080">
    <property type="entry name" value="SDRFAMILY"/>
</dbReference>
<reference evidence="7 8" key="1">
    <citation type="journal article" date="2023" name="Sci. Data">
        <title>Genome assembly of the Korean intertidal mud-creeper Batillaria attramentaria.</title>
        <authorList>
            <person name="Patra A.K."/>
            <person name="Ho P.T."/>
            <person name="Jun S."/>
            <person name="Lee S.J."/>
            <person name="Kim Y."/>
            <person name="Won Y.J."/>
        </authorList>
    </citation>
    <scope>NUCLEOTIDE SEQUENCE [LARGE SCALE GENOMIC DNA]</scope>
    <source>
        <strain evidence="7">Wonlab-2016</strain>
    </source>
</reference>
<dbReference type="Pfam" id="PF00106">
    <property type="entry name" value="adh_short"/>
    <property type="match status" value="1"/>
</dbReference>
<keyword evidence="8" id="KW-1185">Reference proteome</keyword>
<evidence type="ECO:0000256" key="5">
    <source>
        <dbReference type="RuleBase" id="RU000363"/>
    </source>
</evidence>
<feature type="domain" description="Ketoreductase" evidence="6">
    <location>
        <begin position="8"/>
        <end position="188"/>
    </location>
</feature>
<dbReference type="GO" id="GO:0006629">
    <property type="term" value="P:lipid metabolic process"/>
    <property type="evidence" value="ECO:0007669"/>
    <property type="project" value="UniProtKB-ARBA"/>
</dbReference>
<dbReference type="InterPro" id="IPR036291">
    <property type="entry name" value="NAD(P)-bd_dom_sf"/>
</dbReference>
<dbReference type="InterPro" id="IPR020904">
    <property type="entry name" value="Sc_DH/Rdtase_CS"/>
</dbReference>
<sequence length="212" mass="22584">MEIRFDGKRALVTGAGKGIGRDIAKALYRCGAETVAISRTQEDLESLKAECPGIHTVTQDLTDWEGTREAVTKLGHFDLLVNNAGVNRMANFLDIFDTNFHSAFNVSQVVARSMVERGTGGAIVNMSSYVSRIGYPGLAAYASTKAAVDELTRAMAVELGPKKIRVNSVNPSAVSNAMGRYGTGWGGDLEENMKKLTAAIPLGKILGTATVT</sequence>
<proteinExistence type="inferred from homology"/>
<dbReference type="EMBL" id="JACVVK020000366">
    <property type="protein sequence ID" value="KAK7476759.1"/>
    <property type="molecule type" value="Genomic_DNA"/>
</dbReference>
<evidence type="ECO:0000256" key="1">
    <source>
        <dbReference type="ARBA" id="ARBA00006484"/>
    </source>
</evidence>
<keyword evidence="3" id="KW-0521">NADP</keyword>
<dbReference type="GO" id="GO:0016616">
    <property type="term" value="F:oxidoreductase activity, acting on the CH-OH group of donors, NAD or NADP as acceptor"/>
    <property type="evidence" value="ECO:0007669"/>
    <property type="project" value="UniProtKB-ARBA"/>
</dbReference>
<comment type="caution">
    <text evidence="7">The sequence shown here is derived from an EMBL/GenBank/DDBJ whole genome shotgun (WGS) entry which is preliminary data.</text>
</comment>
<dbReference type="AlphaFoldDB" id="A0ABD0JPF5"/>
<evidence type="ECO:0000256" key="4">
    <source>
        <dbReference type="ARBA" id="ARBA00023002"/>
    </source>
</evidence>
<evidence type="ECO:0000259" key="6">
    <source>
        <dbReference type="SMART" id="SM00822"/>
    </source>
</evidence>
<dbReference type="PRINTS" id="PR00081">
    <property type="entry name" value="GDHRDH"/>
</dbReference>
<dbReference type="PANTHER" id="PTHR44252:SF3">
    <property type="entry name" value="D-ERYTHRULOSE REDUCTASE-RELATED"/>
    <property type="match status" value="1"/>
</dbReference>
<evidence type="ECO:0000256" key="3">
    <source>
        <dbReference type="ARBA" id="ARBA00022857"/>
    </source>
</evidence>
<dbReference type="Gene3D" id="3.40.50.720">
    <property type="entry name" value="NAD(P)-binding Rossmann-like Domain"/>
    <property type="match status" value="1"/>
</dbReference>
<dbReference type="PANTHER" id="PTHR44252">
    <property type="entry name" value="D-ERYTHRULOSE REDUCTASE"/>
    <property type="match status" value="1"/>
</dbReference>
<comment type="subunit">
    <text evidence="2">Homotetramer.</text>
</comment>
<dbReference type="InterPro" id="IPR051737">
    <property type="entry name" value="L-xylulose/Carbonyl_redctase"/>
</dbReference>
<dbReference type="InterPro" id="IPR002347">
    <property type="entry name" value="SDR_fam"/>
</dbReference>
<dbReference type="SMART" id="SM00822">
    <property type="entry name" value="PKS_KR"/>
    <property type="match status" value="1"/>
</dbReference>
<dbReference type="InterPro" id="IPR057326">
    <property type="entry name" value="KR_dom"/>
</dbReference>
<protein>
    <recommendedName>
        <fullName evidence="6">Ketoreductase domain-containing protein</fullName>
    </recommendedName>
</protein>
<name>A0ABD0JPF5_9CAEN</name>
<comment type="similarity">
    <text evidence="1 5">Belongs to the short-chain dehydrogenases/reductases (SDR) family.</text>
</comment>
<evidence type="ECO:0000313" key="7">
    <source>
        <dbReference type="EMBL" id="KAK7476759.1"/>
    </source>
</evidence>
<dbReference type="Proteomes" id="UP001519460">
    <property type="component" value="Unassembled WGS sequence"/>
</dbReference>
<accession>A0ABD0JPF5</accession>
<evidence type="ECO:0000313" key="8">
    <source>
        <dbReference type="Proteomes" id="UP001519460"/>
    </source>
</evidence>